<gene>
    <name evidence="2" type="ORF">CTI12_AA374690</name>
</gene>
<evidence type="ECO:0000313" key="3">
    <source>
        <dbReference type="Proteomes" id="UP000245207"/>
    </source>
</evidence>
<dbReference type="EMBL" id="PKPP01005167">
    <property type="protein sequence ID" value="PWA61173.1"/>
    <property type="molecule type" value="Genomic_DNA"/>
</dbReference>
<sequence length="179" mass="20830">MEYNSFIASLVIFISFLYSYSTVVFVKASIVTTEKDETYSKLPLINSATSVVVEGPTNCIRSIHEQKVCPGVVTIWTNRGQFLKIPYLNSAIYMLVNLAHEWNRTIWVFLKPFSLRIWITLICSWIFTGVAVYFFEKHAGNENMWFTISPQKNTNIANPSNEKRRMGKRHKRRNRLLKV</sequence>
<dbReference type="OrthoDB" id="5984008at2759"/>
<proteinExistence type="predicted"/>
<organism evidence="2 3">
    <name type="scientific">Artemisia annua</name>
    <name type="common">Sweet wormwood</name>
    <dbReference type="NCBI Taxonomy" id="35608"/>
    <lineage>
        <taxon>Eukaryota</taxon>
        <taxon>Viridiplantae</taxon>
        <taxon>Streptophyta</taxon>
        <taxon>Embryophyta</taxon>
        <taxon>Tracheophyta</taxon>
        <taxon>Spermatophyta</taxon>
        <taxon>Magnoliopsida</taxon>
        <taxon>eudicotyledons</taxon>
        <taxon>Gunneridae</taxon>
        <taxon>Pentapetalae</taxon>
        <taxon>asterids</taxon>
        <taxon>campanulids</taxon>
        <taxon>Asterales</taxon>
        <taxon>Asteraceae</taxon>
        <taxon>Asteroideae</taxon>
        <taxon>Anthemideae</taxon>
        <taxon>Artemisiinae</taxon>
        <taxon>Artemisia</taxon>
    </lineage>
</organism>
<feature type="transmembrane region" description="Helical" evidence="1">
    <location>
        <begin position="113"/>
        <end position="135"/>
    </location>
</feature>
<dbReference type="AlphaFoldDB" id="A0A2U1MIS2"/>
<evidence type="ECO:0000313" key="2">
    <source>
        <dbReference type="EMBL" id="PWA61173.1"/>
    </source>
</evidence>
<keyword evidence="3" id="KW-1185">Reference proteome</keyword>
<evidence type="ECO:0000256" key="1">
    <source>
        <dbReference type="SAM" id="Phobius"/>
    </source>
</evidence>
<keyword evidence="1" id="KW-0472">Membrane</keyword>
<dbReference type="InterPro" id="IPR015683">
    <property type="entry name" value="Ionotropic_Glu_rcpt"/>
</dbReference>
<comment type="caution">
    <text evidence="2">The sequence shown here is derived from an EMBL/GenBank/DDBJ whole genome shotgun (WGS) entry which is preliminary data.</text>
</comment>
<dbReference type="Gene3D" id="1.10.287.70">
    <property type="match status" value="1"/>
</dbReference>
<feature type="transmembrane region" description="Helical" evidence="1">
    <location>
        <begin position="6"/>
        <end position="26"/>
    </location>
</feature>
<keyword evidence="1" id="KW-1133">Transmembrane helix</keyword>
<reference evidence="2 3" key="1">
    <citation type="journal article" date="2018" name="Mol. Plant">
        <title>The genome of Artemisia annua provides insight into the evolution of Asteraceae family and artemisinin biosynthesis.</title>
        <authorList>
            <person name="Shen Q."/>
            <person name="Zhang L."/>
            <person name="Liao Z."/>
            <person name="Wang S."/>
            <person name="Yan T."/>
            <person name="Shi P."/>
            <person name="Liu M."/>
            <person name="Fu X."/>
            <person name="Pan Q."/>
            <person name="Wang Y."/>
            <person name="Lv Z."/>
            <person name="Lu X."/>
            <person name="Zhang F."/>
            <person name="Jiang W."/>
            <person name="Ma Y."/>
            <person name="Chen M."/>
            <person name="Hao X."/>
            <person name="Li L."/>
            <person name="Tang Y."/>
            <person name="Lv G."/>
            <person name="Zhou Y."/>
            <person name="Sun X."/>
            <person name="Brodelius P.E."/>
            <person name="Rose J.K.C."/>
            <person name="Tang K."/>
        </authorList>
    </citation>
    <scope>NUCLEOTIDE SEQUENCE [LARGE SCALE GENOMIC DNA]</scope>
    <source>
        <strain evidence="3">cv. Huhao1</strain>
        <tissue evidence="2">Leaf</tissue>
    </source>
</reference>
<name>A0A2U1MIS2_ARTAN</name>
<protein>
    <submittedName>
        <fullName evidence="2">Extracellular solute-binding protein, family 3</fullName>
    </submittedName>
</protein>
<dbReference type="Proteomes" id="UP000245207">
    <property type="component" value="Unassembled WGS sequence"/>
</dbReference>
<accession>A0A2U1MIS2</accession>
<keyword evidence="1" id="KW-0812">Transmembrane</keyword>
<dbReference type="PANTHER" id="PTHR18966">
    <property type="entry name" value="IONOTROPIC GLUTAMATE RECEPTOR"/>
    <property type="match status" value="1"/>
</dbReference>